<reference evidence="2" key="1">
    <citation type="submission" date="2022-07" db="EMBL/GenBank/DDBJ databases">
        <title>The genome of Lyophyllum shimeji provides insight into the initial evolution of ectomycorrhizal fungal genome.</title>
        <authorList>
            <person name="Kobayashi Y."/>
            <person name="Shibata T."/>
            <person name="Hirakawa H."/>
            <person name="Shigenobu S."/>
            <person name="Nishiyama T."/>
            <person name="Yamada A."/>
            <person name="Hasebe M."/>
            <person name="Kawaguchi M."/>
        </authorList>
    </citation>
    <scope>NUCLEOTIDE SEQUENCE</scope>
    <source>
        <strain evidence="2">AT787</strain>
    </source>
</reference>
<keyword evidence="1" id="KW-0472">Membrane</keyword>
<feature type="transmembrane region" description="Helical" evidence="1">
    <location>
        <begin position="112"/>
        <end position="133"/>
    </location>
</feature>
<dbReference type="OrthoDB" id="2896859at2759"/>
<evidence type="ECO:0000313" key="2">
    <source>
        <dbReference type="EMBL" id="GLB41472.1"/>
    </source>
</evidence>
<dbReference type="EMBL" id="BRPK01000010">
    <property type="protein sequence ID" value="GLB41472.1"/>
    <property type="molecule type" value="Genomic_DNA"/>
</dbReference>
<dbReference type="AlphaFoldDB" id="A0A9P3UQP7"/>
<keyword evidence="3" id="KW-1185">Reference proteome</keyword>
<evidence type="ECO:0000313" key="3">
    <source>
        <dbReference type="Proteomes" id="UP001063166"/>
    </source>
</evidence>
<comment type="caution">
    <text evidence="2">The sequence shown here is derived from an EMBL/GenBank/DDBJ whole genome shotgun (WGS) entry which is preliminary data.</text>
</comment>
<accession>A0A9P3UQP7</accession>
<feature type="transmembrane region" description="Helical" evidence="1">
    <location>
        <begin position="215"/>
        <end position="239"/>
    </location>
</feature>
<evidence type="ECO:0000256" key="1">
    <source>
        <dbReference type="SAM" id="Phobius"/>
    </source>
</evidence>
<dbReference type="Proteomes" id="UP001063166">
    <property type="component" value="Unassembled WGS sequence"/>
</dbReference>
<gene>
    <name evidence="2" type="ORF">LshimejAT787_1000720</name>
</gene>
<proteinExistence type="predicted"/>
<feature type="transmembrane region" description="Helical" evidence="1">
    <location>
        <begin position="145"/>
        <end position="167"/>
    </location>
</feature>
<keyword evidence="1" id="KW-0812">Transmembrane</keyword>
<feature type="transmembrane region" description="Helical" evidence="1">
    <location>
        <begin position="85"/>
        <end position="105"/>
    </location>
</feature>
<feature type="transmembrane region" description="Helical" evidence="1">
    <location>
        <begin position="188"/>
        <end position="209"/>
    </location>
</feature>
<keyword evidence="1" id="KW-1133">Transmembrane helix</keyword>
<name>A0A9P3UQP7_LYOSH</name>
<sequence>MTVSEPFLASKALQLASVMAESFLLGSYFIVTLQISWLLRVKNSTIAPTHRVLFGASIFMFLISVVHLALVMQELMAPIIPKANGQAQVVLATVQYVTGDLILIWRVCVVWGFNYWVIVAPLVFLMAAAGLTLHQLAGNPFFNTASVALIVTNTSLCTALIFGRVWYVESKAVKAGMMECTTGMFKGSMILFIESGVLYAATQLLSLILNYTKAVALPLLLDLEMPLIGILPSLIIIVVHYDLRHGTKTPTVSPADRTSTLMSGDGTQLQHLSERQSPLRNTADMWLAHEGRREGNAWRV</sequence>
<organism evidence="2 3">
    <name type="scientific">Lyophyllum shimeji</name>
    <name type="common">Hon-shimeji</name>
    <name type="synonym">Tricholoma shimeji</name>
    <dbReference type="NCBI Taxonomy" id="47721"/>
    <lineage>
        <taxon>Eukaryota</taxon>
        <taxon>Fungi</taxon>
        <taxon>Dikarya</taxon>
        <taxon>Basidiomycota</taxon>
        <taxon>Agaricomycotina</taxon>
        <taxon>Agaricomycetes</taxon>
        <taxon>Agaricomycetidae</taxon>
        <taxon>Agaricales</taxon>
        <taxon>Tricholomatineae</taxon>
        <taxon>Lyophyllaceae</taxon>
        <taxon>Lyophyllum</taxon>
    </lineage>
</organism>
<protein>
    <submittedName>
        <fullName evidence="2">Uncharacterized protein</fullName>
    </submittedName>
</protein>
<feature type="transmembrane region" description="Helical" evidence="1">
    <location>
        <begin position="12"/>
        <end position="31"/>
    </location>
</feature>
<feature type="transmembrane region" description="Helical" evidence="1">
    <location>
        <begin position="52"/>
        <end position="73"/>
    </location>
</feature>